<organism evidence="2 3">
    <name type="scientific">Erythroxylum novogranatense</name>
    <dbReference type="NCBI Taxonomy" id="1862640"/>
    <lineage>
        <taxon>Eukaryota</taxon>
        <taxon>Viridiplantae</taxon>
        <taxon>Streptophyta</taxon>
        <taxon>Embryophyta</taxon>
        <taxon>Tracheophyta</taxon>
        <taxon>Spermatophyta</taxon>
        <taxon>Magnoliopsida</taxon>
        <taxon>eudicotyledons</taxon>
        <taxon>Gunneridae</taxon>
        <taxon>Pentapetalae</taxon>
        <taxon>rosids</taxon>
        <taxon>fabids</taxon>
        <taxon>Malpighiales</taxon>
        <taxon>Erythroxylaceae</taxon>
        <taxon>Erythroxylum</taxon>
    </lineage>
</organism>
<keyword evidence="3" id="KW-1185">Reference proteome</keyword>
<gene>
    <name evidence="2" type="ORF">K2173_005804</name>
</gene>
<evidence type="ECO:0000313" key="2">
    <source>
        <dbReference type="EMBL" id="KAJ8773558.1"/>
    </source>
</evidence>
<feature type="region of interest" description="Disordered" evidence="1">
    <location>
        <begin position="20"/>
        <end position="41"/>
    </location>
</feature>
<evidence type="ECO:0000313" key="3">
    <source>
        <dbReference type="Proteomes" id="UP001159364"/>
    </source>
</evidence>
<accession>A0AAV8U5H9</accession>
<proteinExistence type="predicted"/>
<dbReference type="EMBL" id="JAIWQS010000001">
    <property type="protein sequence ID" value="KAJ8773558.1"/>
    <property type="molecule type" value="Genomic_DNA"/>
</dbReference>
<protein>
    <submittedName>
        <fullName evidence="2">Uncharacterized protein</fullName>
    </submittedName>
</protein>
<comment type="caution">
    <text evidence="2">The sequence shown here is derived from an EMBL/GenBank/DDBJ whole genome shotgun (WGS) entry which is preliminary data.</text>
</comment>
<reference evidence="2 3" key="1">
    <citation type="submission" date="2021-09" db="EMBL/GenBank/DDBJ databases">
        <title>Genomic insights and catalytic innovation underlie evolution of tropane alkaloids biosynthesis.</title>
        <authorList>
            <person name="Wang Y.-J."/>
            <person name="Tian T."/>
            <person name="Huang J.-P."/>
            <person name="Huang S.-X."/>
        </authorList>
    </citation>
    <scope>NUCLEOTIDE SEQUENCE [LARGE SCALE GENOMIC DNA]</scope>
    <source>
        <strain evidence="2">KIB-2018</strain>
        <tissue evidence="2">Leaf</tissue>
    </source>
</reference>
<dbReference type="Proteomes" id="UP001159364">
    <property type="component" value="Linkage Group LG01"/>
</dbReference>
<dbReference type="AlphaFoldDB" id="A0AAV8U5H9"/>
<evidence type="ECO:0000256" key="1">
    <source>
        <dbReference type="SAM" id="MobiDB-lite"/>
    </source>
</evidence>
<name>A0AAV8U5H9_9ROSI</name>
<sequence length="75" mass="8161">MEGVETPEAMPLMEEGFVQHLNDPPDLAIGSGGMTDLPPRQPEQEIVSQQPGEENIVEHMGGTMEDNVALEAYLI</sequence>